<dbReference type="EMBL" id="LGCK01000012">
    <property type="protein sequence ID" value="KPL71151.1"/>
    <property type="molecule type" value="Genomic_DNA"/>
</dbReference>
<reference evidence="2 3" key="1">
    <citation type="submission" date="2015-07" db="EMBL/GenBank/DDBJ databases">
        <title>Genome sequence of Leptolinea tardivitalis DSM 16556.</title>
        <authorList>
            <person name="Hemp J."/>
            <person name="Ward L.M."/>
            <person name="Pace L.A."/>
            <person name="Fischer W.W."/>
        </authorList>
    </citation>
    <scope>NUCLEOTIDE SEQUENCE [LARGE SCALE GENOMIC DNA]</scope>
    <source>
        <strain evidence="2 3">YMTK-2</strain>
    </source>
</reference>
<gene>
    <name evidence="2" type="ORF">ADM99_12885</name>
</gene>
<dbReference type="Proteomes" id="UP000050430">
    <property type="component" value="Unassembled WGS sequence"/>
</dbReference>
<feature type="signal peptide" evidence="1">
    <location>
        <begin position="1"/>
        <end position="28"/>
    </location>
</feature>
<dbReference type="OrthoDB" id="164237at2"/>
<name>A0A0P6XIY0_9CHLR</name>
<keyword evidence="3" id="KW-1185">Reference proteome</keyword>
<proteinExistence type="predicted"/>
<comment type="caution">
    <text evidence="2">The sequence shown here is derived from an EMBL/GenBank/DDBJ whole genome shotgun (WGS) entry which is preliminary data.</text>
</comment>
<evidence type="ECO:0000256" key="1">
    <source>
        <dbReference type="SAM" id="SignalP"/>
    </source>
</evidence>
<feature type="chain" id="PRO_5006133096" description="Sortase" evidence="1">
    <location>
        <begin position="29"/>
        <end position="213"/>
    </location>
</feature>
<dbReference type="RefSeq" id="WP_062422905.1">
    <property type="nucleotide sequence ID" value="NZ_BBYA01000011.1"/>
</dbReference>
<keyword evidence="1" id="KW-0732">Signal</keyword>
<dbReference type="InterPro" id="IPR023365">
    <property type="entry name" value="Sortase_dom-sf"/>
</dbReference>
<sequence length="213" mass="23185">MGLFSKINRFFLTVTTVFTLFVASPAFAIPVTGVAVSDDAKTSITNLMSLEDFTEAVKDGNAKKIKGLYAEEVFSLRVIQQPAGKPGFVSPVEGVATQFSMAANNNITGMLAHNFSSGRFFFDLALDDKIDVVYGDGTIKSYKVTNIKRFQALSPKSASSDFIDLDTKEKLSAAGLFSRMYTGNHHLTLQTCIQEGTQDSWGRLFVIAEPVQG</sequence>
<dbReference type="Gene3D" id="2.40.260.10">
    <property type="entry name" value="Sortase"/>
    <property type="match status" value="1"/>
</dbReference>
<evidence type="ECO:0000313" key="2">
    <source>
        <dbReference type="EMBL" id="KPL71151.1"/>
    </source>
</evidence>
<dbReference type="AlphaFoldDB" id="A0A0P6XIY0"/>
<organism evidence="2 3">
    <name type="scientific">Leptolinea tardivitalis</name>
    <dbReference type="NCBI Taxonomy" id="229920"/>
    <lineage>
        <taxon>Bacteria</taxon>
        <taxon>Bacillati</taxon>
        <taxon>Chloroflexota</taxon>
        <taxon>Anaerolineae</taxon>
        <taxon>Anaerolineales</taxon>
        <taxon>Anaerolineaceae</taxon>
        <taxon>Leptolinea</taxon>
    </lineage>
</organism>
<evidence type="ECO:0000313" key="3">
    <source>
        <dbReference type="Proteomes" id="UP000050430"/>
    </source>
</evidence>
<accession>A0A0P6XIY0</accession>
<evidence type="ECO:0008006" key="4">
    <source>
        <dbReference type="Google" id="ProtNLM"/>
    </source>
</evidence>
<protein>
    <recommendedName>
        <fullName evidence="4">Sortase</fullName>
    </recommendedName>
</protein>